<dbReference type="KEGG" id="pti:PHATRDRAFT_34985"/>
<dbReference type="AlphaFoldDB" id="B7FX89"/>
<accession>B7FX89</accession>
<feature type="region of interest" description="Disordered" evidence="1">
    <location>
        <begin position="132"/>
        <end position="162"/>
    </location>
</feature>
<feature type="compositionally biased region" description="Polar residues" evidence="1">
    <location>
        <begin position="132"/>
        <end position="142"/>
    </location>
</feature>
<dbReference type="OMA" id="HELIAGC"/>
<dbReference type="HOGENOM" id="CLU_081127_1_0_1"/>
<dbReference type="GeneID" id="7200015"/>
<name>B7FX89_PHATC</name>
<gene>
    <name evidence="2" type="ORF">PHATRDRAFT_34985</name>
</gene>
<dbReference type="PaxDb" id="2850-Phatr34985"/>
<dbReference type="InParanoid" id="B7FX89"/>
<dbReference type="OrthoDB" id="166018at2759"/>
<proteinExistence type="predicted"/>
<dbReference type="RefSeq" id="XP_002179512.1">
    <property type="nucleotide sequence ID" value="XM_002179476.1"/>
</dbReference>
<evidence type="ECO:0000256" key="1">
    <source>
        <dbReference type="SAM" id="MobiDB-lite"/>
    </source>
</evidence>
<evidence type="ECO:0000313" key="2">
    <source>
        <dbReference type="EMBL" id="EEC49335.1"/>
    </source>
</evidence>
<evidence type="ECO:0000313" key="3">
    <source>
        <dbReference type="Proteomes" id="UP000000759"/>
    </source>
</evidence>
<reference evidence="2 3" key="1">
    <citation type="journal article" date="2008" name="Nature">
        <title>The Phaeodactylum genome reveals the evolutionary history of diatom genomes.</title>
        <authorList>
            <person name="Bowler C."/>
            <person name="Allen A.E."/>
            <person name="Badger J.H."/>
            <person name="Grimwood J."/>
            <person name="Jabbari K."/>
            <person name="Kuo A."/>
            <person name="Maheswari U."/>
            <person name="Martens C."/>
            <person name="Maumus F."/>
            <person name="Otillar R.P."/>
            <person name="Rayko E."/>
            <person name="Salamov A."/>
            <person name="Vandepoele K."/>
            <person name="Beszteri B."/>
            <person name="Gruber A."/>
            <person name="Heijde M."/>
            <person name="Katinka M."/>
            <person name="Mock T."/>
            <person name="Valentin K."/>
            <person name="Verret F."/>
            <person name="Berges J.A."/>
            <person name="Brownlee C."/>
            <person name="Cadoret J.P."/>
            <person name="Chiovitti A."/>
            <person name="Choi C.J."/>
            <person name="Coesel S."/>
            <person name="De Martino A."/>
            <person name="Detter J.C."/>
            <person name="Durkin C."/>
            <person name="Falciatore A."/>
            <person name="Fournet J."/>
            <person name="Haruta M."/>
            <person name="Huysman M.J."/>
            <person name="Jenkins B.D."/>
            <person name="Jiroutova K."/>
            <person name="Jorgensen R.E."/>
            <person name="Joubert Y."/>
            <person name="Kaplan A."/>
            <person name="Kroger N."/>
            <person name="Kroth P.G."/>
            <person name="La Roche J."/>
            <person name="Lindquist E."/>
            <person name="Lommer M."/>
            <person name="Martin-Jezequel V."/>
            <person name="Lopez P.J."/>
            <person name="Lucas S."/>
            <person name="Mangogna M."/>
            <person name="McGinnis K."/>
            <person name="Medlin L.K."/>
            <person name="Montsant A."/>
            <person name="Oudot-Le Secq M.P."/>
            <person name="Napoli C."/>
            <person name="Obornik M."/>
            <person name="Parker M.S."/>
            <person name="Petit J.L."/>
            <person name="Porcel B.M."/>
            <person name="Poulsen N."/>
            <person name="Robison M."/>
            <person name="Rychlewski L."/>
            <person name="Rynearson T.A."/>
            <person name="Schmutz J."/>
            <person name="Shapiro H."/>
            <person name="Siaut M."/>
            <person name="Stanley M."/>
            <person name="Sussman M.R."/>
            <person name="Taylor A.R."/>
            <person name="Vardi A."/>
            <person name="von Dassow P."/>
            <person name="Vyverman W."/>
            <person name="Willis A."/>
            <person name="Wyrwicz L.S."/>
            <person name="Rokhsar D.S."/>
            <person name="Weissenbach J."/>
            <person name="Armbrust E.V."/>
            <person name="Green B.R."/>
            <person name="Van de Peer Y."/>
            <person name="Grigoriev I.V."/>
        </authorList>
    </citation>
    <scope>NUCLEOTIDE SEQUENCE [LARGE SCALE GENOMIC DNA]</scope>
    <source>
        <strain evidence="2 3">CCAP 1055/1</strain>
    </source>
</reference>
<keyword evidence="3" id="KW-1185">Reference proteome</keyword>
<dbReference type="SUPFAM" id="SSF56784">
    <property type="entry name" value="HAD-like"/>
    <property type="match status" value="1"/>
</dbReference>
<dbReference type="InterPro" id="IPR036412">
    <property type="entry name" value="HAD-like_sf"/>
</dbReference>
<sequence length="292" mass="33310">MSFDAVATHKAIIFDWDDTICPSSFVDRYKIERMEKLPRNFQRLFEEITRLTERVLREASKYGEVILITNSDEGWVKYSCERYLPRLLPVLEGYRIVSARTLYERFYPGQPLCWKAAAFAHEVNELYESMSASDDSAMNGSMESTDVSSTDSEEEKPSMDEEEKKCINTNLSFLGEREIISFGDSMEERTAVRIVAEQLGATPKSVMFIQLPTPVQILGQLQMVAAHMKFVCEHKSSLDLEITTEQAQRCADAHLRRYKLGSYRQLQYLPRSGTDEAIVPGETTLEPNVVAS</sequence>
<dbReference type="PANTHER" id="PTHR38899:SF2">
    <property type="entry name" value="FCP1 HOMOLOGY DOMAIN-CONTAINING PROTEIN"/>
    <property type="match status" value="1"/>
</dbReference>
<dbReference type="PANTHER" id="PTHR38899">
    <property type="entry name" value="DOMAIN OOKINETE PROTEIN, PUTATIVE-RELATED"/>
    <property type="match status" value="1"/>
</dbReference>
<protein>
    <submittedName>
        <fullName evidence="2">Uncharacterized protein</fullName>
    </submittedName>
</protein>
<dbReference type="Proteomes" id="UP000000759">
    <property type="component" value="Chromosome 6"/>
</dbReference>
<dbReference type="eggNOG" id="ENOG502S5YV">
    <property type="taxonomic scope" value="Eukaryota"/>
</dbReference>
<organism evidence="2 3">
    <name type="scientific">Phaeodactylum tricornutum (strain CCAP 1055/1)</name>
    <dbReference type="NCBI Taxonomy" id="556484"/>
    <lineage>
        <taxon>Eukaryota</taxon>
        <taxon>Sar</taxon>
        <taxon>Stramenopiles</taxon>
        <taxon>Ochrophyta</taxon>
        <taxon>Bacillariophyta</taxon>
        <taxon>Bacillariophyceae</taxon>
        <taxon>Bacillariophycidae</taxon>
        <taxon>Naviculales</taxon>
        <taxon>Phaeodactylaceae</taxon>
        <taxon>Phaeodactylum</taxon>
    </lineage>
</organism>
<reference evidence="3" key="2">
    <citation type="submission" date="2008-08" db="EMBL/GenBank/DDBJ databases">
        <authorList>
            <consortium name="Diatom Consortium"/>
            <person name="Grigoriev I."/>
            <person name="Grimwood J."/>
            <person name="Kuo A."/>
            <person name="Otillar R.P."/>
            <person name="Salamov A."/>
            <person name="Detter J.C."/>
            <person name="Lindquist E."/>
            <person name="Shapiro H."/>
            <person name="Lucas S."/>
            <person name="Glavina del Rio T."/>
            <person name="Pitluck S."/>
            <person name="Rokhsar D."/>
            <person name="Bowler C."/>
        </authorList>
    </citation>
    <scope>GENOME REANNOTATION</scope>
    <source>
        <strain evidence="3">CCAP 1055/1</strain>
    </source>
</reference>
<dbReference type="EMBL" id="CM000609">
    <property type="protein sequence ID" value="EEC49335.1"/>
    <property type="molecule type" value="Genomic_DNA"/>
</dbReference>